<sequence>MLKSDFDTEKAKAGKILSFFGEVAVALIIIDGEPIIKFFRVKNFESSGVELTSILVEGESNYSDSQTGFSAPILYKWFIDRNQNSKTFGRVIRDTVYYDEVSRTTKRVPEAKQYVYDKRITKIPCQIIRNTPDATPDLIIAAEILLELNVLGSEIGQE</sequence>
<proteinExistence type="predicted"/>
<evidence type="ECO:0000313" key="2">
    <source>
        <dbReference type="Proteomes" id="UP001165586"/>
    </source>
</evidence>
<reference evidence="1" key="1">
    <citation type="submission" date="2022-08" db="EMBL/GenBank/DDBJ databases">
        <authorList>
            <person name="Deng Y."/>
            <person name="Han X.-F."/>
            <person name="Zhang Y.-Q."/>
        </authorList>
    </citation>
    <scope>NUCLEOTIDE SEQUENCE</scope>
    <source>
        <strain evidence="1">CPCC 203386</strain>
    </source>
</reference>
<organism evidence="1 2">
    <name type="scientific">Herbiconiux daphne</name>
    <dbReference type="NCBI Taxonomy" id="2970914"/>
    <lineage>
        <taxon>Bacteria</taxon>
        <taxon>Bacillati</taxon>
        <taxon>Actinomycetota</taxon>
        <taxon>Actinomycetes</taxon>
        <taxon>Micrococcales</taxon>
        <taxon>Microbacteriaceae</taxon>
        <taxon>Herbiconiux</taxon>
    </lineage>
</organism>
<keyword evidence="2" id="KW-1185">Reference proteome</keyword>
<dbReference type="RefSeq" id="WP_259542678.1">
    <property type="nucleotide sequence ID" value="NZ_JANLCJ010000087.1"/>
</dbReference>
<accession>A0ABT2H9K2</accession>
<dbReference type="EMBL" id="JANLCJ010000087">
    <property type="protein sequence ID" value="MCS5736626.1"/>
    <property type="molecule type" value="Genomic_DNA"/>
</dbReference>
<evidence type="ECO:0000313" key="1">
    <source>
        <dbReference type="EMBL" id="MCS5736626.1"/>
    </source>
</evidence>
<name>A0ABT2H9K2_9MICO</name>
<gene>
    <name evidence="1" type="ORF">N1032_23130</name>
</gene>
<comment type="caution">
    <text evidence="1">The sequence shown here is derived from an EMBL/GenBank/DDBJ whole genome shotgun (WGS) entry which is preliminary data.</text>
</comment>
<dbReference type="Proteomes" id="UP001165586">
    <property type="component" value="Unassembled WGS sequence"/>
</dbReference>
<protein>
    <submittedName>
        <fullName evidence="1">Uncharacterized protein</fullName>
    </submittedName>
</protein>